<feature type="non-terminal residue" evidence="4">
    <location>
        <position position="463"/>
    </location>
</feature>
<comment type="caution">
    <text evidence="4">The sequence shown here is derived from an EMBL/GenBank/DDBJ whole genome shotgun (WGS) entry which is preliminary data.</text>
</comment>
<keyword evidence="3" id="KW-0812">Transmembrane</keyword>
<dbReference type="PANTHER" id="PTHR11328">
    <property type="entry name" value="MAJOR FACILITATOR SUPERFAMILY DOMAIN-CONTAINING PROTEIN"/>
    <property type="match status" value="1"/>
</dbReference>
<accession>A0A7L0LS62</accession>
<keyword evidence="5" id="KW-1185">Reference proteome</keyword>
<dbReference type="PANTHER" id="PTHR11328:SF31">
    <property type="entry name" value="SODIUM-DEPENDENT LYSOPHOSPHATIDYLCHOLINE SYMPORTER 1 ISOFORM X1-RELATED"/>
    <property type="match status" value="1"/>
</dbReference>
<feature type="transmembrane region" description="Helical" evidence="3">
    <location>
        <begin position="294"/>
        <end position="313"/>
    </location>
</feature>
<dbReference type="GO" id="GO:0005886">
    <property type="term" value="C:plasma membrane"/>
    <property type="evidence" value="ECO:0007669"/>
    <property type="project" value="TreeGrafter"/>
</dbReference>
<feature type="transmembrane region" description="Helical" evidence="3">
    <location>
        <begin position="75"/>
        <end position="95"/>
    </location>
</feature>
<dbReference type="GO" id="GO:0015293">
    <property type="term" value="F:symporter activity"/>
    <property type="evidence" value="ECO:0007669"/>
    <property type="project" value="InterPro"/>
</dbReference>
<dbReference type="GO" id="GO:0008643">
    <property type="term" value="P:carbohydrate transport"/>
    <property type="evidence" value="ECO:0007669"/>
    <property type="project" value="InterPro"/>
</dbReference>
<dbReference type="SUPFAM" id="SSF103473">
    <property type="entry name" value="MFS general substrate transporter"/>
    <property type="match status" value="1"/>
</dbReference>
<feature type="transmembrane region" description="Helical" evidence="3">
    <location>
        <begin position="107"/>
        <end position="126"/>
    </location>
</feature>
<dbReference type="Pfam" id="PF13347">
    <property type="entry name" value="MFS_2"/>
    <property type="match status" value="1"/>
</dbReference>
<evidence type="ECO:0000313" key="4">
    <source>
        <dbReference type="EMBL" id="NXK71517.1"/>
    </source>
</evidence>
<dbReference type="Proteomes" id="UP000531168">
    <property type="component" value="Unassembled WGS sequence"/>
</dbReference>
<dbReference type="EMBL" id="VXAR01000381">
    <property type="protein sequence ID" value="NXK71517.1"/>
    <property type="molecule type" value="Genomic_DNA"/>
</dbReference>
<protein>
    <submittedName>
        <fullName evidence="4">NLS1A protein</fullName>
    </submittedName>
</protein>
<name>A0A7L0LS62_9PSIT</name>
<reference evidence="4 5" key="1">
    <citation type="submission" date="2019-09" db="EMBL/GenBank/DDBJ databases">
        <title>Bird 10,000 Genomes (B10K) Project - Family phase.</title>
        <authorList>
            <person name="Zhang G."/>
        </authorList>
    </citation>
    <scope>NUCLEOTIDE SEQUENCE [LARGE SCALE GENOMIC DNA]</scope>
    <source>
        <strain evidence="4">B10K-DU-001-46</strain>
        <tissue evidence="4">Muscle</tissue>
    </source>
</reference>
<feature type="transmembrane region" description="Helical" evidence="3">
    <location>
        <begin position="432"/>
        <end position="453"/>
    </location>
</feature>
<feature type="non-terminal residue" evidence="4">
    <location>
        <position position="1"/>
    </location>
</feature>
<feature type="transmembrane region" description="Helical" evidence="3">
    <location>
        <begin position="319"/>
        <end position="336"/>
    </location>
</feature>
<keyword evidence="3" id="KW-0472">Membrane</keyword>
<feature type="transmembrane region" description="Helical" evidence="3">
    <location>
        <begin position="203"/>
        <end position="226"/>
    </location>
</feature>
<evidence type="ECO:0000256" key="3">
    <source>
        <dbReference type="SAM" id="Phobius"/>
    </source>
</evidence>
<comment type="subcellular location">
    <subcellularLocation>
        <location evidence="1">Membrane</location>
        <topology evidence="1">Multi-pass membrane protein</topology>
    </subcellularLocation>
</comment>
<dbReference type="Gene3D" id="1.20.1250.20">
    <property type="entry name" value="MFS general substrate transporter like domains"/>
    <property type="match status" value="1"/>
</dbReference>
<feature type="transmembrane region" description="Helical" evidence="3">
    <location>
        <begin position="257"/>
        <end position="282"/>
    </location>
</feature>
<dbReference type="InterPro" id="IPR039672">
    <property type="entry name" value="MFS_2"/>
</dbReference>
<sequence length="463" mass="50591">LPLCRKVCYAVGGIPYQMTGNALGFFLQIFLLDVVQLEPFSASLIIFLGRAWDAVTDPAIGFLVSKSPRTKHGKLVPWIACSMPFGVLCYCMMWSSLPDATPTALKFLWYLFMYSLFQTCMTCHHVPYSSLTMFLGGTQGDRDSATAYRMGMEVFSTLLGSGIQGQMVGSYHARMNGCSVSNETLSNTSTSGLSGSLDNTRRAYLFASLVLGSVYCLSCLVLIFGVKEQPGPLRPLGKVELPFASCLRMLVGHKPYTQLLCGFLFASLAFQITQGIFAFFCTHAAGLAGKFQHLVLIMLVTASLSIPFWQWFLGRFGKKTAASLGLALIIPALVAVTQVTHSFLAFIFPVTVAGCSMAVLYLLPWSMLPDAVDDFMLRNPGCLNLEALFYSFYVFFNKFAGGLAVGISTLSLHFAGYHAGDCTPNPSVVLTLQLLMAPVPISLLLIAIIIFCLHPISEERRKE</sequence>
<proteinExistence type="inferred from homology"/>
<evidence type="ECO:0000256" key="2">
    <source>
        <dbReference type="ARBA" id="ARBA00008335"/>
    </source>
</evidence>
<keyword evidence="3" id="KW-1133">Transmembrane helix</keyword>
<evidence type="ECO:0000313" key="5">
    <source>
        <dbReference type="Proteomes" id="UP000531168"/>
    </source>
</evidence>
<dbReference type="InterPro" id="IPR036259">
    <property type="entry name" value="MFS_trans_sf"/>
</dbReference>
<gene>
    <name evidence="4" type="primary">Mfsd2aa</name>
    <name evidence="4" type="ORF">AMAGUI_R00802</name>
</gene>
<evidence type="ECO:0000256" key="1">
    <source>
        <dbReference type="ARBA" id="ARBA00004141"/>
    </source>
</evidence>
<organism evidence="4 5">
    <name type="scientific">Amazona guildingii</name>
    <dbReference type="NCBI Taxonomy" id="175529"/>
    <lineage>
        <taxon>Eukaryota</taxon>
        <taxon>Metazoa</taxon>
        <taxon>Chordata</taxon>
        <taxon>Craniata</taxon>
        <taxon>Vertebrata</taxon>
        <taxon>Euteleostomi</taxon>
        <taxon>Archelosauria</taxon>
        <taxon>Archosauria</taxon>
        <taxon>Dinosauria</taxon>
        <taxon>Saurischia</taxon>
        <taxon>Theropoda</taxon>
        <taxon>Coelurosauria</taxon>
        <taxon>Aves</taxon>
        <taxon>Neognathae</taxon>
        <taxon>Neoaves</taxon>
        <taxon>Telluraves</taxon>
        <taxon>Australaves</taxon>
        <taxon>Psittaciformes</taxon>
        <taxon>Psittacidae</taxon>
        <taxon>Amazona</taxon>
    </lineage>
</organism>
<feature type="transmembrane region" description="Helical" evidence="3">
    <location>
        <begin position="343"/>
        <end position="363"/>
    </location>
</feature>
<dbReference type="AlphaFoldDB" id="A0A7L0LS62"/>
<comment type="similarity">
    <text evidence="2">Belongs to the major facilitator superfamily.</text>
</comment>